<feature type="region of interest" description="Disordered" evidence="1">
    <location>
        <begin position="1"/>
        <end position="23"/>
    </location>
</feature>
<proteinExistence type="predicted"/>
<keyword evidence="3" id="KW-1185">Reference proteome</keyword>
<feature type="compositionally biased region" description="Basic and acidic residues" evidence="1">
    <location>
        <begin position="1"/>
        <end position="16"/>
    </location>
</feature>
<evidence type="ECO:0000313" key="2">
    <source>
        <dbReference type="EMBL" id="KAF2856233.1"/>
    </source>
</evidence>
<evidence type="ECO:0000256" key="1">
    <source>
        <dbReference type="SAM" id="MobiDB-lite"/>
    </source>
</evidence>
<sequence length="85" mass="9352">MHRLEESHVDLTREGAGDFSPGRNSRLKCNKCIQWTQLPMQSAKTPPSVPSIQPKVSEAIRGWGHPGRLSMSQSCPKVQELGGRG</sequence>
<accession>A0A6A7BLH3</accession>
<dbReference type="AlphaFoldDB" id="A0A6A7BLH3"/>
<dbReference type="EMBL" id="MU006289">
    <property type="protein sequence ID" value="KAF2856233.1"/>
    <property type="molecule type" value="Genomic_DNA"/>
</dbReference>
<feature type="region of interest" description="Disordered" evidence="1">
    <location>
        <begin position="64"/>
        <end position="85"/>
    </location>
</feature>
<evidence type="ECO:0000313" key="3">
    <source>
        <dbReference type="Proteomes" id="UP000799423"/>
    </source>
</evidence>
<organism evidence="2 3">
    <name type="scientific">Plenodomus tracheiphilus IPT5</name>
    <dbReference type="NCBI Taxonomy" id="1408161"/>
    <lineage>
        <taxon>Eukaryota</taxon>
        <taxon>Fungi</taxon>
        <taxon>Dikarya</taxon>
        <taxon>Ascomycota</taxon>
        <taxon>Pezizomycotina</taxon>
        <taxon>Dothideomycetes</taxon>
        <taxon>Pleosporomycetidae</taxon>
        <taxon>Pleosporales</taxon>
        <taxon>Pleosporineae</taxon>
        <taxon>Leptosphaeriaceae</taxon>
        <taxon>Plenodomus</taxon>
    </lineage>
</organism>
<dbReference type="Proteomes" id="UP000799423">
    <property type="component" value="Unassembled WGS sequence"/>
</dbReference>
<protein>
    <submittedName>
        <fullName evidence="2">Uncharacterized protein</fullName>
    </submittedName>
</protein>
<name>A0A6A7BLH3_9PLEO</name>
<gene>
    <name evidence="2" type="ORF">T440DRAFT_463578</name>
</gene>
<reference evidence="2" key="1">
    <citation type="submission" date="2020-01" db="EMBL/GenBank/DDBJ databases">
        <authorList>
            <consortium name="DOE Joint Genome Institute"/>
            <person name="Haridas S."/>
            <person name="Albert R."/>
            <person name="Binder M."/>
            <person name="Bloem J."/>
            <person name="Labutti K."/>
            <person name="Salamov A."/>
            <person name="Andreopoulos B."/>
            <person name="Baker S.E."/>
            <person name="Barry K."/>
            <person name="Bills G."/>
            <person name="Bluhm B.H."/>
            <person name="Cannon C."/>
            <person name="Castanera R."/>
            <person name="Culley D.E."/>
            <person name="Daum C."/>
            <person name="Ezra D."/>
            <person name="Gonzalez J.B."/>
            <person name="Henrissat B."/>
            <person name="Kuo A."/>
            <person name="Liang C."/>
            <person name="Lipzen A."/>
            <person name="Lutzoni F."/>
            <person name="Magnuson J."/>
            <person name="Mondo S."/>
            <person name="Nolan M."/>
            <person name="Ohm R."/>
            <person name="Pangilinan J."/>
            <person name="Park H.-J."/>
            <person name="Ramirez L."/>
            <person name="Alfaro M."/>
            <person name="Sun H."/>
            <person name="Tritt A."/>
            <person name="Yoshinaga Y."/>
            <person name="Zwiers L.-H."/>
            <person name="Turgeon B.G."/>
            <person name="Goodwin S.B."/>
            <person name="Spatafora J.W."/>
            <person name="Crous P.W."/>
            <person name="Grigoriev I.V."/>
        </authorList>
    </citation>
    <scope>NUCLEOTIDE SEQUENCE</scope>
    <source>
        <strain evidence="2">IPT5</strain>
    </source>
</reference>